<dbReference type="PANTHER" id="PTHR42655:SF1">
    <property type="entry name" value="GLYCOGEN PHOSPHORYLASE"/>
    <property type="match status" value="1"/>
</dbReference>
<feature type="domain" description="DUF3417" evidence="4">
    <location>
        <begin position="18"/>
        <end position="118"/>
    </location>
</feature>
<dbReference type="Proteomes" id="UP001157117">
    <property type="component" value="Unassembled WGS sequence"/>
</dbReference>
<dbReference type="InterPro" id="IPR000811">
    <property type="entry name" value="Glyco_trans_35"/>
</dbReference>
<protein>
    <submittedName>
        <fullName evidence="5">Alpha-glucan phosphorylase</fullName>
    </submittedName>
</protein>
<name>A0ABQ6EG96_9SPHN</name>
<dbReference type="SUPFAM" id="SSF53756">
    <property type="entry name" value="UDP-Glycosyltransferase/glycogen phosphorylase"/>
    <property type="match status" value="1"/>
</dbReference>
<dbReference type="PANTHER" id="PTHR42655">
    <property type="entry name" value="GLYCOGEN PHOSPHORYLASE"/>
    <property type="match status" value="1"/>
</dbReference>
<gene>
    <name evidence="5" type="ORF">GCM10007926_37210</name>
</gene>
<evidence type="ECO:0000256" key="2">
    <source>
        <dbReference type="ARBA" id="ARBA00006047"/>
    </source>
</evidence>
<dbReference type="Pfam" id="PF11897">
    <property type="entry name" value="DUF3417"/>
    <property type="match status" value="1"/>
</dbReference>
<dbReference type="InterPro" id="IPR052182">
    <property type="entry name" value="Glycogen/Maltodextrin_Phosph"/>
</dbReference>
<evidence type="ECO:0000313" key="5">
    <source>
        <dbReference type="EMBL" id="GLT06783.1"/>
    </source>
</evidence>
<organism evidence="5 6">
    <name type="scientific">Sphingomonas psychrolutea</name>
    <dbReference type="NCBI Taxonomy" id="1259676"/>
    <lineage>
        <taxon>Bacteria</taxon>
        <taxon>Pseudomonadati</taxon>
        <taxon>Pseudomonadota</taxon>
        <taxon>Alphaproteobacteria</taxon>
        <taxon>Sphingomonadales</taxon>
        <taxon>Sphingomonadaceae</taxon>
        <taxon>Sphingomonas</taxon>
    </lineage>
</organism>
<dbReference type="NCBIfam" id="TIGR02094">
    <property type="entry name" value="more_P_ylases"/>
    <property type="match status" value="1"/>
</dbReference>
<evidence type="ECO:0000256" key="1">
    <source>
        <dbReference type="ARBA" id="ARBA00001275"/>
    </source>
</evidence>
<keyword evidence="6" id="KW-1185">Reference proteome</keyword>
<dbReference type="InterPro" id="IPR011834">
    <property type="entry name" value="Agluc_phsphrylas"/>
</dbReference>
<dbReference type="InterPro" id="IPR024517">
    <property type="entry name" value="Glycogen_phosphorylase_DUF3417"/>
</dbReference>
<comment type="similarity">
    <text evidence="2">Belongs to the glycogen phosphorylase family.</text>
</comment>
<keyword evidence="3" id="KW-0021">Allosteric enzyme</keyword>
<reference evidence="6" key="1">
    <citation type="journal article" date="2019" name="Int. J. Syst. Evol. Microbiol.">
        <title>The Global Catalogue of Microorganisms (GCM) 10K type strain sequencing project: providing services to taxonomists for standard genome sequencing and annotation.</title>
        <authorList>
            <consortium name="The Broad Institute Genomics Platform"/>
            <consortium name="The Broad Institute Genome Sequencing Center for Infectious Disease"/>
            <person name="Wu L."/>
            <person name="Ma J."/>
        </authorList>
    </citation>
    <scope>NUCLEOTIDE SEQUENCE [LARGE SCALE GENOMIC DNA]</scope>
    <source>
        <strain evidence="6">NBRC 109639</strain>
    </source>
</reference>
<comment type="caution">
    <text evidence="5">The sequence shown here is derived from an EMBL/GenBank/DDBJ whole genome shotgun (WGS) entry which is preliminary data.</text>
</comment>
<proteinExistence type="inferred from homology"/>
<evidence type="ECO:0000256" key="3">
    <source>
        <dbReference type="ARBA" id="ARBA00022533"/>
    </source>
</evidence>
<dbReference type="Gene3D" id="3.40.50.2000">
    <property type="entry name" value="Glycogen Phosphorylase B"/>
    <property type="match status" value="3"/>
</dbReference>
<dbReference type="Pfam" id="PF00343">
    <property type="entry name" value="Phosphorylase"/>
    <property type="match status" value="1"/>
</dbReference>
<evidence type="ECO:0000259" key="4">
    <source>
        <dbReference type="Pfam" id="PF11897"/>
    </source>
</evidence>
<evidence type="ECO:0000313" key="6">
    <source>
        <dbReference type="Proteomes" id="UP001157117"/>
    </source>
</evidence>
<dbReference type="EMBL" id="BSPT01000074">
    <property type="protein sequence ID" value="GLT06783.1"/>
    <property type="molecule type" value="Genomic_DNA"/>
</dbReference>
<accession>A0ABQ6EG96</accession>
<comment type="catalytic activity">
    <reaction evidence="1">
        <text>[(1-&gt;4)-alpha-D-glucosyl](n) + phosphate = [(1-&gt;4)-alpha-D-glucosyl](n-1) + alpha-D-glucose 1-phosphate</text>
        <dbReference type="Rhea" id="RHEA:41732"/>
        <dbReference type="Rhea" id="RHEA-COMP:9584"/>
        <dbReference type="Rhea" id="RHEA-COMP:9586"/>
        <dbReference type="ChEBI" id="CHEBI:15444"/>
        <dbReference type="ChEBI" id="CHEBI:43474"/>
        <dbReference type="ChEBI" id="CHEBI:58601"/>
        <dbReference type="EC" id="2.4.1.1"/>
    </reaction>
</comment>
<sequence>MGVVLIERTERLEGYLAIRELALDLRWSWSHASDVLWRELDSQTWEATRNPWGVLRTVSYDRLDNLLSTPQFAGKLEELLAEKRVAELAPAWFQHAHPTAPLSTIAYFSMEFMLSEALPIYSGGLGNVAGDQLKAASDLGIPVVGVGLLYAQGYFRQMIGPDGNQEALYPVNEPDQLPIQPVRTSSGEWLRLQIDLPGCTLWLRTWEVQVGRTKLYLLDMNDPANPAIYRCITSELYGGGPETRLKQEMILGIGGWQLLRALGIDPQVCHLNEGHAAFAALERARCFQVDHNVPFAEALAITRAGNIFTTHTAVKAGFDRFAPDLMKKYFGAYAENHLGIGIDELLALGRQDAADAREPFNMAYLAIRTSGAVNGVSALHGVVSRSLFQPLFPRWPTPEVPIGHVTNGIHVPTWDSIEADRLWTDVCGKDRWRGDLSTLEVDIRETSDRQLWRLRRISRQALCEEVRSQYLRQRVEDGEIEGGEDDADSVFDPNALTLGFARRFATYKRPALLLQDPQRLTRILTSTERPVQLILAGKAHPQDQEGQELIRLWNNFAKRPELRSRLIFLRDYNMRQAEWLTQGADVWINTPRRPWEASGTSGMKILANGGLNLSELDGWWQEAYAPDIGWALGDGKEHGDDPDIDAMEADALYRFLEEEIIPEFYDRDQDSIPSKWVGRIRESMARLAPRFSANRTVREYTENFYLPAAQGYAARIETVGDASRGIARWKEQLSKFWPKVRFGATSVEETKEGPSFSVEVYLGGLSPDMVKVELYADGEAGLPSHIEAMQRQRGGPVTTGLYRYTARIFSGRPVSEFTPRVVPYHPLARGPLELPNIIWQR</sequence>
<dbReference type="PIRSF" id="PIRSF000460">
    <property type="entry name" value="Pprylas_GlgP"/>
    <property type="match status" value="1"/>
</dbReference>